<reference evidence="3" key="1">
    <citation type="journal article" date="2013" name="Nature">
        <title>Draft genome of the wheat A-genome progenitor Triticum urartu.</title>
        <authorList>
            <person name="Ling H.Q."/>
            <person name="Zhao S."/>
            <person name="Liu D."/>
            <person name="Wang J."/>
            <person name="Sun H."/>
            <person name="Zhang C."/>
            <person name="Fan H."/>
            <person name="Li D."/>
            <person name="Dong L."/>
            <person name="Tao Y."/>
            <person name="Gao C."/>
            <person name="Wu H."/>
            <person name="Li Y."/>
            <person name="Cui Y."/>
            <person name="Guo X."/>
            <person name="Zheng S."/>
            <person name="Wang B."/>
            <person name="Yu K."/>
            <person name="Liang Q."/>
            <person name="Yang W."/>
            <person name="Lou X."/>
            <person name="Chen J."/>
            <person name="Feng M."/>
            <person name="Jian J."/>
            <person name="Zhang X."/>
            <person name="Luo G."/>
            <person name="Jiang Y."/>
            <person name="Liu J."/>
            <person name="Wang Z."/>
            <person name="Sha Y."/>
            <person name="Zhang B."/>
            <person name="Wu H."/>
            <person name="Tang D."/>
            <person name="Shen Q."/>
            <person name="Xue P."/>
            <person name="Zou S."/>
            <person name="Wang X."/>
            <person name="Liu X."/>
            <person name="Wang F."/>
            <person name="Yang Y."/>
            <person name="An X."/>
            <person name="Dong Z."/>
            <person name="Zhang K."/>
            <person name="Zhang X."/>
            <person name="Luo M.C."/>
            <person name="Dvorak J."/>
            <person name="Tong Y."/>
            <person name="Wang J."/>
            <person name="Yang H."/>
            <person name="Li Z."/>
            <person name="Wang D."/>
            <person name="Zhang A."/>
            <person name="Wang J."/>
        </authorList>
    </citation>
    <scope>NUCLEOTIDE SEQUENCE</scope>
    <source>
        <strain evidence="3">cv. G1812</strain>
    </source>
</reference>
<name>A0A8R7U9K1_TRIUA</name>
<gene>
    <name evidence="2" type="primary">LOC125552094</name>
</gene>
<dbReference type="Gramene" id="TuG1812G0400002415.01.T01">
    <property type="protein sequence ID" value="TuG1812G0400002415.01.T01.cds297197"/>
    <property type="gene ID" value="TuG1812G0400002415.01"/>
</dbReference>
<proteinExistence type="predicted"/>
<dbReference type="AlphaFoldDB" id="A0A8R7U9K1"/>
<evidence type="ECO:0000313" key="2">
    <source>
        <dbReference type="EnsemblPlants" id="TuG1812G0400002415.01.T01.cds297197"/>
    </source>
</evidence>
<evidence type="ECO:0000256" key="1">
    <source>
        <dbReference type="SAM" id="MobiDB-lite"/>
    </source>
</evidence>
<evidence type="ECO:0000313" key="3">
    <source>
        <dbReference type="Proteomes" id="UP000015106"/>
    </source>
</evidence>
<dbReference type="Proteomes" id="UP000015106">
    <property type="component" value="Chromosome 4"/>
</dbReference>
<sequence>MEASYGRDQNQPRRASSLFAARRRLGRRRRRPDADPLLLVLDVHGARRDDRVHLQEQRGRLVVLDQRLAGAELHQ</sequence>
<dbReference type="EnsemblPlants" id="TuG1812G0400002415.01.T01">
    <property type="protein sequence ID" value="TuG1812G0400002415.01.T01.cds297197"/>
    <property type="gene ID" value="TuG1812G0400002415.01"/>
</dbReference>
<reference evidence="2" key="2">
    <citation type="submission" date="2018-03" db="EMBL/GenBank/DDBJ databases">
        <title>The Triticum urartu genome reveals the dynamic nature of wheat genome evolution.</title>
        <authorList>
            <person name="Ling H."/>
            <person name="Ma B."/>
            <person name="Shi X."/>
            <person name="Liu H."/>
            <person name="Dong L."/>
            <person name="Sun H."/>
            <person name="Cao Y."/>
            <person name="Gao Q."/>
            <person name="Zheng S."/>
            <person name="Li Y."/>
            <person name="Yu Y."/>
            <person name="Du H."/>
            <person name="Qi M."/>
            <person name="Li Y."/>
            <person name="Yu H."/>
            <person name="Cui Y."/>
            <person name="Wang N."/>
            <person name="Chen C."/>
            <person name="Wu H."/>
            <person name="Zhao Y."/>
            <person name="Zhang J."/>
            <person name="Li Y."/>
            <person name="Zhou W."/>
            <person name="Zhang B."/>
            <person name="Hu W."/>
            <person name="Eijk M."/>
            <person name="Tang J."/>
            <person name="Witsenboer H."/>
            <person name="Zhao S."/>
            <person name="Li Z."/>
            <person name="Zhang A."/>
            <person name="Wang D."/>
            <person name="Liang C."/>
        </authorList>
    </citation>
    <scope>NUCLEOTIDE SEQUENCE [LARGE SCALE GENOMIC DNA]</scope>
    <source>
        <strain evidence="2">cv. G1812</strain>
    </source>
</reference>
<keyword evidence="3" id="KW-1185">Reference proteome</keyword>
<feature type="region of interest" description="Disordered" evidence="1">
    <location>
        <begin position="1"/>
        <end position="28"/>
    </location>
</feature>
<reference evidence="2" key="3">
    <citation type="submission" date="2022-06" db="UniProtKB">
        <authorList>
            <consortium name="EnsemblPlants"/>
        </authorList>
    </citation>
    <scope>IDENTIFICATION</scope>
</reference>
<organism evidence="2 3">
    <name type="scientific">Triticum urartu</name>
    <name type="common">Red wild einkorn</name>
    <name type="synonym">Crithodium urartu</name>
    <dbReference type="NCBI Taxonomy" id="4572"/>
    <lineage>
        <taxon>Eukaryota</taxon>
        <taxon>Viridiplantae</taxon>
        <taxon>Streptophyta</taxon>
        <taxon>Embryophyta</taxon>
        <taxon>Tracheophyta</taxon>
        <taxon>Spermatophyta</taxon>
        <taxon>Magnoliopsida</taxon>
        <taxon>Liliopsida</taxon>
        <taxon>Poales</taxon>
        <taxon>Poaceae</taxon>
        <taxon>BOP clade</taxon>
        <taxon>Pooideae</taxon>
        <taxon>Triticodae</taxon>
        <taxon>Triticeae</taxon>
        <taxon>Triticinae</taxon>
        <taxon>Triticum</taxon>
    </lineage>
</organism>
<protein>
    <submittedName>
        <fullName evidence="2">Uncharacterized protein</fullName>
    </submittedName>
</protein>
<accession>A0A8R7U9K1</accession>